<evidence type="ECO:0000313" key="3">
    <source>
        <dbReference type="Proteomes" id="UP000324015"/>
    </source>
</evidence>
<organism evidence="2 3">
    <name type="scientific">Streptomyces venezuelae</name>
    <dbReference type="NCBI Taxonomy" id="54571"/>
    <lineage>
        <taxon>Bacteria</taxon>
        <taxon>Bacillati</taxon>
        <taxon>Actinomycetota</taxon>
        <taxon>Actinomycetes</taxon>
        <taxon>Kitasatosporales</taxon>
        <taxon>Streptomycetaceae</taxon>
        <taxon>Streptomyces</taxon>
    </lineage>
</organism>
<feature type="coiled-coil region" evidence="1">
    <location>
        <begin position="132"/>
        <end position="177"/>
    </location>
</feature>
<reference evidence="2 3" key="1">
    <citation type="submission" date="2018-05" db="EMBL/GenBank/DDBJ databases">
        <title>Streptomyces venezuelae.</title>
        <authorList>
            <person name="Kim W."/>
            <person name="Lee N."/>
            <person name="Cho B.-K."/>
        </authorList>
    </citation>
    <scope>NUCLEOTIDE SEQUENCE [LARGE SCALE GENOMIC DNA]</scope>
    <source>
        <strain evidence="2 3">ATCC 14585</strain>
    </source>
</reference>
<sequence length="199" mass="22273">MDLFGKIHIANEHLATAGREGIVFTSRYKKPITDDVVVTAFHPTTGDGRSFLMTRAEVEELHGALGKWLDTGWAGFVDGAPGPGEGYPDSGLGTVQDARPVLDEHERQRAERAANDRRLEKSRKAQYAQHTRDELLDEIRLLKWNMDAAKRDEQAWRDAAARDRESFERQIKALRQAINGRKTVPVADLEAAIKEARGS</sequence>
<proteinExistence type="predicted"/>
<keyword evidence="1" id="KW-0175">Coiled coil</keyword>
<evidence type="ECO:0000256" key="1">
    <source>
        <dbReference type="SAM" id="Coils"/>
    </source>
</evidence>
<dbReference type="RefSeq" id="WP_150187495.1">
    <property type="nucleotide sequence ID" value="NZ_CP029191.1"/>
</dbReference>
<dbReference type="Proteomes" id="UP000324015">
    <property type="component" value="Chromosome"/>
</dbReference>
<name>A0A5P2CQK0_STRVZ</name>
<protein>
    <submittedName>
        <fullName evidence="2">Uncharacterized protein</fullName>
    </submittedName>
</protein>
<dbReference type="EMBL" id="CP029191">
    <property type="protein sequence ID" value="QES45182.1"/>
    <property type="molecule type" value="Genomic_DNA"/>
</dbReference>
<accession>A0A5P2CQK0</accession>
<gene>
    <name evidence="2" type="ORF">DEJ49_33110</name>
</gene>
<dbReference type="AlphaFoldDB" id="A0A5P2CQK0"/>
<evidence type="ECO:0000313" key="2">
    <source>
        <dbReference type="EMBL" id="QES45182.1"/>
    </source>
</evidence>